<keyword evidence="2" id="KW-0732">Signal</keyword>
<sequence>MASWRNALLATILIAIYLDDVSSIVANTAAVVWNPKSRYLDNYNLDKGPVFYEAYYPEIQDTHRNKGYFGQNAVLETSFQVPLKHFAYSDETADQSNNESFADVDNEKTLPKEQQKAIAFRRNYINPITRQLIPFRNKNSIDSDTDKSWQATNYEGISKLVKRAIFRDLENWNALEKYLNQPELRINSREIHENLEGDSYTFPASLELEGSAKQSSSPRLPRELNIQNGDQQRPVYFVGVDANGSIMTKVDETQRTSVDTSSPSDIVSELVPSENIFQPRPQLIKYMFFKRPMFPRLDEQNEKMTETSSPQTYHSLIREKNTNDQDKQVEENVKVTSIEISKLPRHKTRHHHDKWPKRDYSNNRHRSPPTHNSTVS</sequence>
<proteinExistence type="predicted"/>
<dbReference type="EMBL" id="JADYXP020000015">
    <property type="protein sequence ID" value="KAL0108844.1"/>
    <property type="molecule type" value="Genomic_DNA"/>
</dbReference>
<feature type="signal peptide" evidence="2">
    <location>
        <begin position="1"/>
        <end position="23"/>
    </location>
</feature>
<feature type="region of interest" description="Disordered" evidence="1">
    <location>
        <begin position="301"/>
        <end position="376"/>
    </location>
</feature>
<evidence type="ECO:0000313" key="3">
    <source>
        <dbReference type="EMBL" id="KAL0108844.1"/>
    </source>
</evidence>
<name>A0AAW2F201_9HYME</name>
<protein>
    <submittedName>
        <fullName evidence="3">Uncharacterized protein</fullName>
    </submittedName>
</protein>
<keyword evidence="4" id="KW-1185">Reference proteome</keyword>
<organism evidence="3 4">
    <name type="scientific">Cardiocondyla obscurior</name>
    <dbReference type="NCBI Taxonomy" id="286306"/>
    <lineage>
        <taxon>Eukaryota</taxon>
        <taxon>Metazoa</taxon>
        <taxon>Ecdysozoa</taxon>
        <taxon>Arthropoda</taxon>
        <taxon>Hexapoda</taxon>
        <taxon>Insecta</taxon>
        <taxon>Pterygota</taxon>
        <taxon>Neoptera</taxon>
        <taxon>Endopterygota</taxon>
        <taxon>Hymenoptera</taxon>
        <taxon>Apocrita</taxon>
        <taxon>Aculeata</taxon>
        <taxon>Formicoidea</taxon>
        <taxon>Formicidae</taxon>
        <taxon>Myrmicinae</taxon>
        <taxon>Cardiocondyla</taxon>
    </lineage>
</organism>
<evidence type="ECO:0000256" key="2">
    <source>
        <dbReference type="SAM" id="SignalP"/>
    </source>
</evidence>
<comment type="caution">
    <text evidence="3">The sequence shown here is derived from an EMBL/GenBank/DDBJ whole genome shotgun (WGS) entry which is preliminary data.</text>
</comment>
<accession>A0AAW2F201</accession>
<feature type="compositionally biased region" description="Basic residues" evidence="1">
    <location>
        <begin position="343"/>
        <end position="355"/>
    </location>
</feature>
<evidence type="ECO:0000313" key="4">
    <source>
        <dbReference type="Proteomes" id="UP001430953"/>
    </source>
</evidence>
<feature type="compositionally biased region" description="Basic and acidic residues" evidence="1">
    <location>
        <begin position="316"/>
        <end position="333"/>
    </location>
</feature>
<reference evidence="3 4" key="1">
    <citation type="submission" date="2023-03" db="EMBL/GenBank/DDBJ databases">
        <title>High recombination rates correlate with genetic variation in Cardiocondyla obscurior ants.</title>
        <authorList>
            <person name="Errbii M."/>
        </authorList>
    </citation>
    <scope>NUCLEOTIDE SEQUENCE [LARGE SCALE GENOMIC DNA]</scope>
    <source>
        <strain evidence="3">Alpha-2009</strain>
        <tissue evidence="3">Whole body</tissue>
    </source>
</reference>
<dbReference type="Proteomes" id="UP001430953">
    <property type="component" value="Unassembled WGS sequence"/>
</dbReference>
<dbReference type="AlphaFoldDB" id="A0AAW2F201"/>
<evidence type="ECO:0000256" key="1">
    <source>
        <dbReference type="SAM" id="MobiDB-lite"/>
    </source>
</evidence>
<feature type="chain" id="PRO_5043486642" evidence="2">
    <location>
        <begin position="24"/>
        <end position="376"/>
    </location>
</feature>
<gene>
    <name evidence="3" type="ORF">PUN28_014157</name>
</gene>